<dbReference type="PROSITE" id="PS50857">
    <property type="entry name" value="COX2_CUA"/>
    <property type="match status" value="1"/>
</dbReference>
<dbReference type="Proteomes" id="UP000291088">
    <property type="component" value="Unassembled WGS sequence"/>
</dbReference>
<sequence>MSFDSYITPTIDLLPGQLRLLEVDNRIIVPINAPVRVLI</sequence>
<dbReference type="GO" id="GO:0005507">
    <property type="term" value="F:copper ion binding"/>
    <property type="evidence" value="ECO:0007669"/>
    <property type="project" value="InterPro"/>
</dbReference>
<feature type="non-terminal residue" evidence="2">
    <location>
        <position position="39"/>
    </location>
</feature>
<accession>A0A4V1RQ05</accession>
<dbReference type="GO" id="GO:0004129">
    <property type="term" value="F:cytochrome-c oxidase activity"/>
    <property type="evidence" value="ECO:0007669"/>
    <property type="project" value="InterPro"/>
</dbReference>
<dbReference type="InterPro" id="IPR008972">
    <property type="entry name" value="Cupredoxin"/>
</dbReference>
<dbReference type="SUPFAM" id="SSF49503">
    <property type="entry name" value="Cupredoxins"/>
    <property type="match status" value="1"/>
</dbReference>
<dbReference type="EMBL" id="SDVB01000242">
    <property type="protein sequence ID" value="RYC11177.1"/>
    <property type="molecule type" value="Genomic_DNA"/>
</dbReference>
<gene>
    <name evidence="2" type="ORF">EUU22_15330</name>
</gene>
<evidence type="ECO:0000259" key="1">
    <source>
        <dbReference type="PROSITE" id="PS50857"/>
    </source>
</evidence>
<dbReference type="Pfam" id="PF00116">
    <property type="entry name" value="COX2"/>
    <property type="match status" value="1"/>
</dbReference>
<evidence type="ECO:0000313" key="3">
    <source>
        <dbReference type="Proteomes" id="UP000291088"/>
    </source>
</evidence>
<dbReference type="AlphaFoldDB" id="A0A4V1RQ05"/>
<comment type="caution">
    <text evidence="2">The sequence shown here is derived from an EMBL/GenBank/DDBJ whole genome shotgun (WGS) entry which is preliminary data.</text>
</comment>
<evidence type="ECO:0000313" key="2">
    <source>
        <dbReference type="EMBL" id="RYC11177.1"/>
    </source>
</evidence>
<proteinExistence type="predicted"/>
<name>A0A4V1RQ05_9HYPH</name>
<protein>
    <submittedName>
        <fullName evidence="2">Cytochrome c oxidase subunit II</fullName>
    </submittedName>
</protein>
<dbReference type="GO" id="GO:0016020">
    <property type="term" value="C:membrane"/>
    <property type="evidence" value="ECO:0007669"/>
    <property type="project" value="InterPro"/>
</dbReference>
<organism evidence="2 3">
    <name type="scientific">Ciceribacter ferrooxidans</name>
    <dbReference type="NCBI Taxonomy" id="2509717"/>
    <lineage>
        <taxon>Bacteria</taxon>
        <taxon>Pseudomonadati</taxon>
        <taxon>Pseudomonadota</taxon>
        <taxon>Alphaproteobacteria</taxon>
        <taxon>Hyphomicrobiales</taxon>
        <taxon>Rhizobiaceae</taxon>
        <taxon>Ciceribacter</taxon>
    </lineage>
</organism>
<keyword evidence="3" id="KW-1185">Reference proteome</keyword>
<dbReference type="InterPro" id="IPR002429">
    <property type="entry name" value="CcO_II-like_C"/>
</dbReference>
<reference evidence="2 3" key="1">
    <citation type="submission" date="2019-01" db="EMBL/GenBank/DDBJ databases">
        <authorList>
            <person name="Deng T."/>
        </authorList>
    </citation>
    <scope>NUCLEOTIDE SEQUENCE [LARGE SCALE GENOMIC DNA]</scope>
    <source>
        <strain evidence="2 3">F8825</strain>
    </source>
</reference>
<feature type="domain" description="Cytochrome oxidase subunit II copper A binding" evidence="1">
    <location>
        <begin position="1"/>
        <end position="39"/>
    </location>
</feature>